<evidence type="ECO:0000313" key="4">
    <source>
        <dbReference type="Proteomes" id="UP000516148"/>
    </source>
</evidence>
<feature type="domain" description="Amidase" evidence="2">
    <location>
        <begin position="33"/>
        <end position="444"/>
    </location>
</feature>
<protein>
    <recommendedName>
        <fullName evidence="2">Amidase domain-containing protein</fullName>
    </recommendedName>
</protein>
<dbReference type="KEGG" id="spap:H3Z74_23635"/>
<dbReference type="Proteomes" id="UP000516148">
    <property type="component" value="Chromosome"/>
</dbReference>
<dbReference type="EMBL" id="CP061038">
    <property type="protein sequence ID" value="QNQ09581.1"/>
    <property type="molecule type" value="Genomic_DNA"/>
</dbReference>
<dbReference type="Pfam" id="PF01425">
    <property type="entry name" value="Amidase"/>
    <property type="match status" value="1"/>
</dbReference>
<name>A0A7H0LIS8_9SPHN</name>
<proteinExistence type="inferred from homology"/>
<dbReference type="SUPFAM" id="SSF75304">
    <property type="entry name" value="Amidase signature (AS) enzymes"/>
    <property type="match status" value="1"/>
</dbReference>
<comment type="similarity">
    <text evidence="1">Belongs to the amidase family.</text>
</comment>
<dbReference type="InterPro" id="IPR036928">
    <property type="entry name" value="AS_sf"/>
</dbReference>
<organism evidence="3 4">
    <name type="scientific">Sphingomonas alpina</name>
    <dbReference type="NCBI Taxonomy" id="653931"/>
    <lineage>
        <taxon>Bacteria</taxon>
        <taxon>Pseudomonadati</taxon>
        <taxon>Pseudomonadota</taxon>
        <taxon>Alphaproteobacteria</taxon>
        <taxon>Sphingomonadales</taxon>
        <taxon>Sphingomonadaceae</taxon>
        <taxon>Sphingomonas</taxon>
    </lineage>
</organism>
<evidence type="ECO:0000259" key="2">
    <source>
        <dbReference type="Pfam" id="PF01425"/>
    </source>
</evidence>
<dbReference type="GO" id="GO:0003824">
    <property type="term" value="F:catalytic activity"/>
    <property type="evidence" value="ECO:0007669"/>
    <property type="project" value="InterPro"/>
</dbReference>
<reference evidence="3 4" key="1">
    <citation type="submission" date="2020-09" db="EMBL/GenBank/DDBJ databases">
        <title>Sphingomonas sp., a new species isolated from pork steak.</title>
        <authorList>
            <person name="Heidler von Heilborn D."/>
        </authorList>
    </citation>
    <scope>NUCLEOTIDE SEQUENCE [LARGE SCALE GENOMIC DNA]</scope>
    <source>
        <strain evidence="4">S8-3T</strain>
    </source>
</reference>
<dbReference type="RefSeq" id="WP_187761892.1">
    <property type="nucleotide sequence ID" value="NZ_CP061038.1"/>
</dbReference>
<evidence type="ECO:0000256" key="1">
    <source>
        <dbReference type="ARBA" id="ARBA00009199"/>
    </source>
</evidence>
<gene>
    <name evidence="3" type="ORF">H3Z74_23635</name>
</gene>
<dbReference type="PANTHER" id="PTHR11895">
    <property type="entry name" value="TRANSAMIDASE"/>
    <property type="match status" value="1"/>
</dbReference>
<evidence type="ECO:0000313" key="3">
    <source>
        <dbReference type="EMBL" id="QNQ09581.1"/>
    </source>
</evidence>
<accession>A0A7H0LIS8</accession>
<dbReference type="InterPro" id="IPR020556">
    <property type="entry name" value="Amidase_CS"/>
</dbReference>
<dbReference type="InterPro" id="IPR023631">
    <property type="entry name" value="Amidase_dom"/>
</dbReference>
<dbReference type="PROSITE" id="PS00571">
    <property type="entry name" value="AMIDASES"/>
    <property type="match status" value="1"/>
</dbReference>
<keyword evidence="4" id="KW-1185">Reference proteome</keyword>
<dbReference type="AlphaFoldDB" id="A0A7H0LIS8"/>
<dbReference type="PANTHER" id="PTHR11895:SF7">
    <property type="entry name" value="GLUTAMYL-TRNA(GLN) AMIDOTRANSFERASE SUBUNIT A, MITOCHONDRIAL"/>
    <property type="match status" value="1"/>
</dbReference>
<sequence>MPLLDRDQAFAIGRLDAHDQAALVARGEVSARELTGAAITRIEQLDGMLNILTVRDHEAALARAETATGPMAGVPWLLKESLDYPGLPNRSGSRSFRDAAPGEVIFPFTSAFDATGLVAVGKTNAPEFGLLPTTEPLLYGATRNPWALDRSPGGSSGGAAAAVASGMVPLAHAADGGGSIRIPASCCGLVGLKPGRGANLRARAPHVIEDWLVADTLLSRSVRDVAWATAIAAGTSAPACVPPGRKLRIAVILENLDGAHPETEVAQAITRTADLCASLGHHVEAVPLPVDGAAVAAAFRTVWAYLSRDAVGSTVNRLGQQAAEAMLEPWTLSLADWGAGVEAGDVDALFRDAAHATAQLDAFFTQFDLILSPVLRRPALKIGDLAPTRPFDHMMQLMFDYVSYTQLHNLTGNPAISLPLYLGSDGVPIGSMFAASRGEETLLLQLGFELEQAVPWADRWPAQSIAGTLAFSEEMH</sequence>
<dbReference type="InterPro" id="IPR000120">
    <property type="entry name" value="Amidase"/>
</dbReference>
<dbReference type="Gene3D" id="3.90.1300.10">
    <property type="entry name" value="Amidase signature (AS) domain"/>
    <property type="match status" value="1"/>
</dbReference>